<dbReference type="SUPFAM" id="SSF56601">
    <property type="entry name" value="beta-lactamase/transpeptidase-like"/>
    <property type="match status" value="1"/>
</dbReference>
<dbReference type="PANTHER" id="PTHR22935">
    <property type="entry name" value="PENICILLIN-BINDING PROTEIN"/>
    <property type="match status" value="1"/>
</dbReference>
<keyword evidence="4" id="KW-1185">Reference proteome</keyword>
<evidence type="ECO:0000313" key="4">
    <source>
        <dbReference type="Proteomes" id="UP001500459"/>
    </source>
</evidence>
<organism evidence="3 4">
    <name type="scientific">Aquimarina addita</name>
    <dbReference type="NCBI Taxonomy" id="870485"/>
    <lineage>
        <taxon>Bacteria</taxon>
        <taxon>Pseudomonadati</taxon>
        <taxon>Bacteroidota</taxon>
        <taxon>Flavobacteriia</taxon>
        <taxon>Flavobacteriales</taxon>
        <taxon>Flavobacteriaceae</taxon>
        <taxon>Aquimarina</taxon>
    </lineage>
</organism>
<gene>
    <name evidence="3" type="ORF">GCM10022393_43240</name>
</gene>
<evidence type="ECO:0000313" key="3">
    <source>
        <dbReference type="EMBL" id="GAA3523745.1"/>
    </source>
</evidence>
<dbReference type="InterPro" id="IPR051478">
    <property type="entry name" value="Beta-lactamase-like_AB/R"/>
</dbReference>
<comment type="similarity">
    <text evidence="1">Belongs to the beta-lactamase family.</text>
</comment>
<dbReference type="RefSeq" id="WP_344931025.1">
    <property type="nucleotide sequence ID" value="NZ_BAABCW010000041.1"/>
</dbReference>
<evidence type="ECO:0000259" key="2">
    <source>
        <dbReference type="Pfam" id="PF00144"/>
    </source>
</evidence>
<dbReference type="EMBL" id="BAABCW010000041">
    <property type="protein sequence ID" value="GAA3523745.1"/>
    <property type="molecule type" value="Genomic_DNA"/>
</dbReference>
<evidence type="ECO:0000256" key="1">
    <source>
        <dbReference type="ARBA" id="ARBA00038473"/>
    </source>
</evidence>
<dbReference type="Proteomes" id="UP001500459">
    <property type="component" value="Unassembled WGS sequence"/>
</dbReference>
<dbReference type="PANTHER" id="PTHR22935:SF95">
    <property type="entry name" value="BETA-LACTAMASE-LIKE 1-RELATED"/>
    <property type="match status" value="1"/>
</dbReference>
<proteinExistence type="inferred from homology"/>
<comment type="caution">
    <text evidence="3">The sequence shown here is derived from an EMBL/GenBank/DDBJ whole genome shotgun (WGS) entry which is preliminary data.</text>
</comment>
<name>A0ABP6UWW2_9FLAO</name>
<protein>
    <recommendedName>
        <fullName evidence="2">Beta-lactamase-related domain-containing protein</fullName>
    </recommendedName>
</protein>
<dbReference type="Gene3D" id="3.40.710.10">
    <property type="entry name" value="DD-peptidase/beta-lactamase superfamily"/>
    <property type="match status" value="1"/>
</dbReference>
<dbReference type="InterPro" id="IPR001466">
    <property type="entry name" value="Beta-lactam-related"/>
</dbReference>
<sequence length="374" mass="41976">MKRISMIILVFIGLMMSSFQPVVKKESVTSIINEFEDQLTKDITVDDIHGSISAAIVFENEIIWSKAFGISNLNTNTISDKSTIYRTGSISKSFTAFLMMLLVQEGIINLDDPIENYFEEIKNSNGYSEATKITFRQLASHTSGLVREPTLKNAASGIIEEWDDKVVQSIPYTFFESKPGERYSYSNIGYGILGVALSRAADTPFIKLVENKIFKPLQMTNSFFIVPDRKTEHLAIGMSGGPLEGIDFEKPKKEHAGRGYKVPNGGIYSTPNDLGKFMICTMGYSALLDQNRLKEMRVNHNPDEELRKYGLGFFLYQDSILSTVGHGGYVSGYTAHFEFDNESKYGVILMRNYNRGSTNLSTRSKAVLRKLKTL</sequence>
<dbReference type="Pfam" id="PF00144">
    <property type="entry name" value="Beta-lactamase"/>
    <property type="match status" value="1"/>
</dbReference>
<accession>A0ABP6UWW2</accession>
<reference evidence="4" key="1">
    <citation type="journal article" date="2019" name="Int. J. Syst. Evol. Microbiol.">
        <title>The Global Catalogue of Microorganisms (GCM) 10K type strain sequencing project: providing services to taxonomists for standard genome sequencing and annotation.</title>
        <authorList>
            <consortium name="The Broad Institute Genomics Platform"/>
            <consortium name="The Broad Institute Genome Sequencing Center for Infectious Disease"/>
            <person name="Wu L."/>
            <person name="Ma J."/>
        </authorList>
    </citation>
    <scope>NUCLEOTIDE SEQUENCE [LARGE SCALE GENOMIC DNA]</scope>
    <source>
        <strain evidence="4">JCM 17106</strain>
    </source>
</reference>
<dbReference type="InterPro" id="IPR012338">
    <property type="entry name" value="Beta-lactam/transpept-like"/>
</dbReference>
<feature type="domain" description="Beta-lactamase-related" evidence="2">
    <location>
        <begin position="51"/>
        <end position="357"/>
    </location>
</feature>